<keyword evidence="4 9" id="KW-0662">Pyridine nucleotide biosynthesis</keyword>
<evidence type="ECO:0000256" key="9">
    <source>
        <dbReference type="HAMAP-Rule" id="MF_00568"/>
    </source>
</evidence>
<keyword evidence="11" id="KW-1185">Reference proteome</keyword>
<dbReference type="OrthoDB" id="9801204at2"/>
<keyword evidence="9" id="KW-0963">Cytoplasm</keyword>
<comment type="catalytic activity">
    <reaction evidence="9">
        <text>iminosuccinate + dihydroxyacetone phosphate = quinolinate + phosphate + 2 H2O + H(+)</text>
        <dbReference type="Rhea" id="RHEA:25888"/>
        <dbReference type="ChEBI" id="CHEBI:15377"/>
        <dbReference type="ChEBI" id="CHEBI:15378"/>
        <dbReference type="ChEBI" id="CHEBI:29959"/>
        <dbReference type="ChEBI" id="CHEBI:43474"/>
        <dbReference type="ChEBI" id="CHEBI:57642"/>
        <dbReference type="ChEBI" id="CHEBI:77875"/>
        <dbReference type="EC" id="2.5.1.72"/>
    </reaction>
</comment>
<comment type="cofactor">
    <cofactor evidence="9">
        <name>[4Fe-4S] cluster</name>
        <dbReference type="ChEBI" id="CHEBI:49883"/>
    </cofactor>
    <text evidence="9">Binds 1 [4Fe-4S] cluster per subunit.</text>
</comment>
<dbReference type="InterPro" id="IPR036094">
    <property type="entry name" value="NadA_sf"/>
</dbReference>
<dbReference type="InterPro" id="IPR023066">
    <property type="entry name" value="Quinolinate_synth_type2"/>
</dbReference>
<reference evidence="10 11" key="1">
    <citation type="submission" date="2018-12" db="EMBL/GenBank/DDBJ databases">
        <authorList>
            <person name="Yang Y."/>
        </authorList>
    </citation>
    <scope>NUCLEOTIDE SEQUENCE [LARGE SCALE GENOMIC DNA]</scope>
    <source>
        <strain evidence="10 11">GSF71</strain>
    </source>
</reference>
<sequence length="347" mass="37735">MPDAAGPIPPSSRTPGDLAYTPAVAEATAPIYERMKRVVPAIEWPFHAPLIHAINELKRERNAVVLAHNYQTPEIFHGVADIVGDSLALAARATETDADVIVLAGVHFMAETAKLLNPAKTVLIPSRNAGCSLADSITAADVRLLRQTYPGVPVVAYVNTSAEVKAEVDICCTSGNAVEVVESLGVPRVLFLPDEYLAKYVATQTEVEIIAWKGHCEVHERFTGAEIDDFRKRFDRLTVIAHPECPPDVLEAADFVGSTARMIDFVAGEKPPRVLMVTECSMSDNVAAASPDTEFVRPCNLCPHMKTVTLASILESLRTLEPRVEIAPELADRARRSVERMLAVKPK</sequence>
<feature type="binding site" evidence="9">
    <location>
        <position position="216"/>
    </location>
    <ligand>
        <name>[4Fe-4S] cluster</name>
        <dbReference type="ChEBI" id="CHEBI:49883"/>
    </ligand>
</feature>
<proteinExistence type="inferred from homology"/>
<evidence type="ECO:0000256" key="4">
    <source>
        <dbReference type="ARBA" id="ARBA00022642"/>
    </source>
</evidence>
<dbReference type="NCBIfam" id="TIGR00550">
    <property type="entry name" value="nadA"/>
    <property type="match status" value="1"/>
</dbReference>
<dbReference type="GO" id="GO:0034628">
    <property type="term" value="P:'de novo' NAD+ biosynthetic process from L-aspartate"/>
    <property type="evidence" value="ECO:0007669"/>
    <property type="project" value="TreeGrafter"/>
</dbReference>
<dbReference type="GO" id="GO:0046872">
    <property type="term" value="F:metal ion binding"/>
    <property type="evidence" value="ECO:0007669"/>
    <property type="project" value="UniProtKB-KW"/>
</dbReference>
<organism evidence="10 11">
    <name type="scientific">Azospirillum doebereinerae</name>
    <dbReference type="NCBI Taxonomy" id="92933"/>
    <lineage>
        <taxon>Bacteria</taxon>
        <taxon>Pseudomonadati</taxon>
        <taxon>Pseudomonadota</taxon>
        <taxon>Alphaproteobacteria</taxon>
        <taxon>Rhodospirillales</taxon>
        <taxon>Azospirillaceae</taxon>
        <taxon>Azospirillum</taxon>
    </lineage>
</organism>
<dbReference type="NCBIfam" id="NF006878">
    <property type="entry name" value="PRK09375.1-2"/>
    <property type="match status" value="1"/>
</dbReference>
<comment type="pathway">
    <text evidence="1 9">Cofactor biosynthesis; NAD(+) biosynthesis; quinolinate from iminoaspartate: step 1/1.</text>
</comment>
<dbReference type="SUPFAM" id="SSF142754">
    <property type="entry name" value="NadA-like"/>
    <property type="match status" value="1"/>
</dbReference>
<evidence type="ECO:0000256" key="2">
    <source>
        <dbReference type="ARBA" id="ARBA00012669"/>
    </source>
</evidence>
<protein>
    <recommendedName>
        <fullName evidence="2 9">Quinolinate synthase</fullName>
        <ecNumber evidence="2 9">2.5.1.72</ecNumber>
    </recommendedName>
</protein>
<name>A0A3S0WL29_9PROT</name>
<dbReference type="UniPathway" id="UPA00253">
    <property type="reaction ID" value="UER00327"/>
</dbReference>
<feature type="binding site" evidence="9">
    <location>
        <begin position="157"/>
        <end position="159"/>
    </location>
    <ligand>
        <name>iminosuccinate</name>
        <dbReference type="ChEBI" id="CHEBI:77875"/>
    </ligand>
</feature>
<dbReference type="Pfam" id="PF02445">
    <property type="entry name" value="NadA"/>
    <property type="match status" value="1"/>
</dbReference>
<feature type="binding site" evidence="9">
    <location>
        <position position="302"/>
    </location>
    <ligand>
        <name>[4Fe-4S] cluster</name>
        <dbReference type="ChEBI" id="CHEBI:49883"/>
    </ligand>
</feature>
<dbReference type="AlphaFoldDB" id="A0A3S0WL29"/>
<feature type="binding site" evidence="9">
    <location>
        <position position="131"/>
    </location>
    <ligand>
        <name>[4Fe-4S] cluster</name>
        <dbReference type="ChEBI" id="CHEBI:49883"/>
    </ligand>
</feature>
<keyword evidence="6 9" id="KW-0479">Metal-binding</keyword>
<keyword evidence="5 9" id="KW-0808">Transferase</keyword>
<feature type="binding site" evidence="9">
    <location>
        <position position="68"/>
    </location>
    <ligand>
        <name>iminosuccinate</name>
        <dbReference type="ChEBI" id="CHEBI:77875"/>
    </ligand>
</feature>
<feature type="binding site" evidence="9">
    <location>
        <position position="259"/>
    </location>
    <ligand>
        <name>iminosuccinate</name>
        <dbReference type="ChEBI" id="CHEBI:77875"/>
    </ligand>
</feature>
<dbReference type="EC" id="2.5.1.72" evidence="2 9"/>
<evidence type="ECO:0000313" key="10">
    <source>
        <dbReference type="EMBL" id="RUQ69253.1"/>
    </source>
</evidence>
<dbReference type="GO" id="GO:0008987">
    <property type="term" value="F:quinolinate synthetase A activity"/>
    <property type="evidence" value="ECO:0007669"/>
    <property type="project" value="UniProtKB-UniRule"/>
</dbReference>
<dbReference type="InterPro" id="IPR003473">
    <property type="entry name" value="NadA"/>
</dbReference>
<comment type="subcellular location">
    <subcellularLocation>
        <location evidence="9">Cytoplasm</location>
    </subcellularLocation>
</comment>
<keyword evidence="8 9" id="KW-0411">Iron-sulfur</keyword>
<dbReference type="Gene3D" id="3.40.50.10800">
    <property type="entry name" value="NadA-like"/>
    <property type="match status" value="3"/>
</dbReference>
<dbReference type="EMBL" id="RZIJ01000012">
    <property type="protein sequence ID" value="RUQ69253.1"/>
    <property type="molecule type" value="Genomic_DNA"/>
</dbReference>
<evidence type="ECO:0000256" key="3">
    <source>
        <dbReference type="ARBA" id="ARBA00022485"/>
    </source>
</evidence>
<keyword evidence="3 9" id="KW-0004">4Fe-4S</keyword>
<gene>
    <name evidence="9 10" type="primary">nadA</name>
    <name evidence="10" type="ORF">EJ913_15895</name>
</gene>
<dbReference type="RefSeq" id="WP_126999568.1">
    <property type="nucleotide sequence ID" value="NZ_JBNPXW010000003.1"/>
</dbReference>
<evidence type="ECO:0000313" key="11">
    <source>
        <dbReference type="Proteomes" id="UP000280346"/>
    </source>
</evidence>
<evidence type="ECO:0000256" key="6">
    <source>
        <dbReference type="ARBA" id="ARBA00022723"/>
    </source>
</evidence>
<dbReference type="Proteomes" id="UP000280346">
    <property type="component" value="Unassembled WGS sequence"/>
</dbReference>
<dbReference type="GO" id="GO:0051539">
    <property type="term" value="F:4 iron, 4 sulfur cluster binding"/>
    <property type="evidence" value="ECO:0007669"/>
    <property type="project" value="UniProtKB-KW"/>
</dbReference>
<evidence type="ECO:0000256" key="7">
    <source>
        <dbReference type="ARBA" id="ARBA00023004"/>
    </source>
</evidence>
<feature type="binding site" evidence="9">
    <location>
        <position position="86"/>
    </location>
    <ligand>
        <name>iminosuccinate</name>
        <dbReference type="ChEBI" id="CHEBI:77875"/>
    </ligand>
</feature>
<dbReference type="NCBIfam" id="NF006879">
    <property type="entry name" value="PRK09375.1-4"/>
    <property type="match status" value="1"/>
</dbReference>
<dbReference type="GO" id="GO:0005829">
    <property type="term" value="C:cytosol"/>
    <property type="evidence" value="ECO:0007669"/>
    <property type="project" value="TreeGrafter"/>
</dbReference>
<dbReference type="PANTHER" id="PTHR30573:SF0">
    <property type="entry name" value="QUINOLINATE SYNTHASE, CHLOROPLASTIC"/>
    <property type="match status" value="1"/>
</dbReference>
<dbReference type="HAMAP" id="MF_00568">
    <property type="entry name" value="NadA_type2"/>
    <property type="match status" value="1"/>
</dbReference>
<dbReference type="PANTHER" id="PTHR30573">
    <property type="entry name" value="QUINOLINATE SYNTHETASE A"/>
    <property type="match status" value="1"/>
</dbReference>
<comment type="function">
    <text evidence="9">Catalyzes the condensation of iminoaspartate with dihydroxyacetone phosphate to form quinolinate.</text>
</comment>
<keyword evidence="7 9" id="KW-0408">Iron</keyword>
<evidence type="ECO:0000256" key="8">
    <source>
        <dbReference type="ARBA" id="ARBA00023014"/>
    </source>
</evidence>
<feature type="binding site" evidence="9">
    <location>
        <position position="174"/>
    </location>
    <ligand>
        <name>iminosuccinate</name>
        <dbReference type="ChEBI" id="CHEBI:77875"/>
    </ligand>
</feature>
<comment type="similarity">
    <text evidence="9">Belongs to the quinolinate synthase family. Type 2 subfamily.</text>
</comment>
<evidence type="ECO:0000256" key="5">
    <source>
        <dbReference type="ARBA" id="ARBA00022679"/>
    </source>
</evidence>
<evidence type="ECO:0000256" key="1">
    <source>
        <dbReference type="ARBA" id="ARBA00005065"/>
    </source>
</evidence>
<feature type="binding site" evidence="9">
    <location>
        <begin position="242"/>
        <end position="244"/>
    </location>
    <ligand>
        <name>iminosuccinate</name>
        <dbReference type="ChEBI" id="CHEBI:77875"/>
    </ligand>
</feature>
<comment type="caution">
    <text evidence="10">The sequence shown here is derived from an EMBL/GenBank/DDBJ whole genome shotgun (WGS) entry which is preliminary data.</text>
</comment>
<accession>A0A3S0WL29</accession>